<dbReference type="SUPFAM" id="SSF53850">
    <property type="entry name" value="Periplasmic binding protein-like II"/>
    <property type="match status" value="1"/>
</dbReference>
<accession>A0ABU2U625</accession>
<dbReference type="Pfam" id="PF03466">
    <property type="entry name" value="LysR_substrate"/>
    <property type="match status" value="1"/>
</dbReference>
<keyword evidence="7" id="KW-1185">Reference proteome</keyword>
<dbReference type="RefSeq" id="WP_311700131.1">
    <property type="nucleotide sequence ID" value="NZ_JAVREY010000080.1"/>
</dbReference>
<dbReference type="Gene3D" id="3.40.190.10">
    <property type="entry name" value="Periplasmic binding protein-like II"/>
    <property type="match status" value="2"/>
</dbReference>
<organism evidence="6 7">
    <name type="scientific">Streptomyces gibsoniae</name>
    <dbReference type="NCBI Taxonomy" id="3075529"/>
    <lineage>
        <taxon>Bacteria</taxon>
        <taxon>Bacillati</taxon>
        <taxon>Actinomycetota</taxon>
        <taxon>Actinomycetes</taxon>
        <taxon>Kitasatosporales</taxon>
        <taxon>Streptomycetaceae</taxon>
        <taxon>Streptomyces</taxon>
    </lineage>
</organism>
<dbReference type="PANTHER" id="PTHR30346:SF29">
    <property type="entry name" value="LYSR SUBSTRATE-BINDING"/>
    <property type="match status" value="1"/>
</dbReference>
<evidence type="ECO:0000256" key="3">
    <source>
        <dbReference type="ARBA" id="ARBA00023125"/>
    </source>
</evidence>
<dbReference type="InterPro" id="IPR005119">
    <property type="entry name" value="LysR_subst-bd"/>
</dbReference>
<comment type="similarity">
    <text evidence="1">Belongs to the LysR transcriptional regulatory family.</text>
</comment>
<dbReference type="PROSITE" id="PS50931">
    <property type="entry name" value="HTH_LYSR"/>
    <property type="match status" value="1"/>
</dbReference>
<dbReference type="Proteomes" id="UP001183809">
    <property type="component" value="Unassembled WGS sequence"/>
</dbReference>
<dbReference type="InterPro" id="IPR036390">
    <property type="entry name" value="WH_DNA-bd_sf"/>
</dbReference>
<dbReference type="Pfam" id="PF00126">
    <property type="entry name" value="HTH_1"/>
    <property type="match status" value="1"/>
</dbReference>
<name>A0ABU2U625_9ACTN</name>
<proteinExistence type="inferred from homology"/>
<evidence type="ECO:0000256" key="2">
    <source>
        <dbReference type="ARBA" id="ARBA00023015"/>
    </source>
</evidence>
<dbReference type="InterPro" id="IPR000847">
    <property type="entry name" value="LysR_HTH_N"/>
</dbReference>
<evidence type="ECO:0000313" key="7">
    <source>
        <dbReference type="Proteomes" id="UP001183809"/>
    </source>
</evidence>
<evidence type="ECO:0000256" key="4">
    <source>
        <dbReference type="ARBA" id="ARBA00023163"/>
    </source>
</evidence>
<dbReference type="Gene3D" id="1.10.10.10">
    <property type="entry name" value="Winged helix-like DNA-binding domain superfamily/Winged helix DNA-binding domain"/>
    <property type="match status" value="1"/>
</dbReference>
<sequence>MRRLRVLAEFAAHGTVAATAQALHLTGPAVSQQLAALERETGLPLLEKQGRTLRLTGAGQRLVDHAQVVLGNLAAAESDLAALRRGERARVRVAAFPSAARTLLPGLWPDPGGSADPDAPLVHLVEHEPDQAERALARHEVDIAVTHSYSLLPRPLPPGCERRELFDEPVCLVLHPAEAADRGLAPGAAADLADFAGLAWLLPGPDTACHEMAQRACGAAGFVPRPVAVASDFAVLCALVARRAGVALVPRLALPDPGAPGLSVHPLRVPVRRSVHALHRAGTGAHPGTRHVLERLAALAPGPGSQAASPGATAD</sequence>
<evidence type="ECO:0000313" key="6">
    <source>
        <dbReference type="EMBL" id="MDT0468656.1"/>
    </source>
</evidence>
<evidence type="ECO:0000256" key="1">
    <source>
        <dbReference type="ARBA" id="ARBA00009437"/>
    </source>
</evidence>
<reference evidence="7" key="1">
    <citation type="submission" date="2023-07" db="EMBL/GenBank/DDBJ databases">
        <title>30 novel species of actinomycetes from the DSMZ collection.</title>
        <authorList>
            <person name="Nouioui I."/>
        </authorList>
    </citation>
    <scope>NUCLEOTIDE SEQUENCE [LARGE SCALE GENOMIC DNA]</scope>
    <source>
        <strain evidence="7">DSM 41699</strain>
    </source>
</reference>
<keyword evidence="4" id="KW-0804">Transcription</keyword>
<dbReference type="SUPFAM" id="SSF46785">
    <property type="entry name" value="Winged helix' DNA-binding domain"/>
    <property type="match status" value="1"/>
</dbReference>
<dbReference type="EMBL" id="JAVREY010000080">
    <property type="protein sequence ID" value="MDT0468656.1"/>
    <property type="molecule type" value="Genomic_DNA"/>
</dbReference>
<evidence type="ECO:0000259" key="5">
    <source>
        <dbReference type="PROSITE" id="PS50931"/>
    </source>
</evidence>
<feature type="domain" description="HTH lysR-type" evidence="5">
    <location>
        <begin position="1"/>
        <end position="56"/>
    </location>
</feature>
<keyword evidence="3" id="KW-0238">DNA-binding</keyword>
<gene>
    <name evidence="6" type="ORF">RM764_37695</name>
</gene>
<protein>
    <submittedName>
        <fullName evidence="6">LysR family transcriptional regulator</fullName>
    </submittedName>
</protein>
<dbReference type="PANTHER" id="PTHR30346">
    <property type="entry name" value="TRANSCRIPTIONAL DUAL REGULATOR HCAR-RELATED"/>
    <property type="match status" value="1"/>
</dbReference>
<comment type="caution">
    <text evidence="6">The sequence shown here is derived from an EMBL/GenBank/DDBJ whole genome shotgun (WGS) entry which is preliminary data.</text>
</comment>
<dbReference type="InterPro" id="IPR036388">
    <property type="entry name" value="WH-like_DNA-bd_sf"/>
</dbReference>
<keyword evidence="2" id="KW-0805">Transcription regulation</keyword>